<keyword evidence="3" id="KW-1185">Reference proteome</keyword>
<evidence type="ECO:0008006" key="4">
    <source>
        <dbReference type="Google" id="ProtNLM"/>
    </source>
</evidence>
<dbReference type="PANTHER" id="PTHR31286">
    <property type="entry name" value="GLYCINE-RICH CELL WALL STRUCTURAL PROTEIN 1.8-LIKE"/>
    <property type="match status" value="1"/>
</dbReference>
<accession>A0AAV3RGY0</accession>
<proteinExistence type="predicted"/>
<evidence type="ECO:0000313" key="2">
    <source>
        <dbReference type="EMBL" id="GAA0176535.1"/>
    </source>
</evidence>
<reference evidence="1 3" key="1">
    <citation type="submission" date="2024-01" db="EMBL/GenBank/DDBJ databases">
        <title>The complete chloroplast genome sequence of Lithospermum erythrorhizon: insights into the phylogenetic relationship among Boraginaceae species and the maternal lineages of purple gromwells.</title>
        <authorList>
            <person name="Okada T."/>
            <person name="Watanabe K."/>
        </authorList>
    </citation>
    <scope>NUCLEOTIDE SEQUENCE [LARGE SCALE GENOMIC DNA]</scope>
</reference>
<dbReference type="EMBL" id="BAABME010009052">
    <property type="protein sequence ID" value="GAA0174381.1"/>
    <property type="molecule type" value="Genomic_DNA"/>
</dbReference>
<organism evidence="1 3">
    <name type="scientific">Lithospermum erythrorhizon</name>
    <name type="common">Purple gromwell</name>
    <name type="synonym">Lithospermum officinale var. erythrorhizon</name>
    <dbReference type="NCBI Taxonomy" id="34254"/>
    <lineage>
        <taxon>Eukaryota</taxon>
        <taxon>Viridiplantae</taxon>
        <taxon>Streptophyta</taxon>
        <taxon>Embryophyta</taxon>
        <taxon>Tracheophyta</taxon>
        <taxon>Spermatophyta</taxon>
        <taxon>Magnoliopsida</taxon>
        <taxon>eudicotyledons</taxon>
        <taxon>Gunneridae</taxon>
        <taxon>Pentapetalae</taxon>
        <taxon>asterids</taxon>
        <taxon>lamiids</taxon>
        <taxon>Boraginales</taxon>
        <taxon>Boraginaceae</taxon>
        <taxon>Boraginoideae</taxon>
        <taxon>Lithospermeae</taxon>
        <taxon>Lithospermum</taxon>
    </lineage>
</organism>
<dbReference type="PANTHER" id="PTHR31286:SF180">
    <property type="entry name" value="OS10G0362600 PROTEIN"/>
    <property type="match status" value="1"/>
</dbReference>
<sequence>MAGDETEPPPLHARMVVRTLTLLNLLLRNPYTTQAKTLFCTIKCRMGPLRPESSYPSSSHNISNSSCPNPNLNPIKSHVKPSLPNSMAGDINHVPHPNIISSMFKISPTKNPLISLSNNPYISHPLVHQPRPNDATTNPTEPIIAASNNTIPLALKSTSTNFENKNINKNNTPIPCHVETAPTSPKRSYALTTIGLALSSSKVGYECSNIGDLRPVTTHKGKPSVVFKRSDKHRHLSMMKHVLVELNWARPLCVELNIFKPLMDATWISFVADENPNIVDGFWQSVEYDDVPHYCSKCFYMGHKVEDCKRDFEKEKGQGPKAPIVQHRRPYHRVVNPMKLV</sequence>
<dbReference type="InterPro" id="IPR040256">
    <property type="entry name" value="At4g02000-like"/>
</dbReference>
<dbReference type="AlphaFoldDB" id="A0AAV3RGY0"/>
<comment type="caution">
    <text evidence="1">The sequence shown here is derived from an EMBL/GenBank/DDBJ whole genome shotgun (WGS) entry which is preliminary data.</text>
</comment>
<protein>
    <recommendedName>
        <fullName evidence="4">DUF4283 domain-containing protein</fullName>
    </recommendedName>
</protein>
<evidence type="ECO:0000313" key="1">
    <source>
        <dbReference type="EMBL" id="GAA0174381.1"/>
    </source>
</evidence>
<dbReference type="Proteomes" id="UP001454036">
    <property type="component" value="Unassembled WGS sequence"/>
</dbReference>
<name>A0AAV3RGY0_LITER</name>
<gene>
    <name evidence="1" type="ORF">LIER_27782</name>
    <name evidence="2" type="ORF">LIER_29509</name>
</gene>
<evidence type="ECO:0000313" key="3">
    <source>
        <dbReference type="Proteomes" id="UP001454036"/>
    </source>
</evidence>
<dbReference type="EMBL" id="BAABME010010185">
    <property type="protein sequence ID" value="GAA0176535.1"/>
    <property type="molecule type" value="Genomic_DNA"/>
</dbReference>